<evidence type="ECO:0000313" key="3">
    <source>
        <dbReference type="Proteomes" id="UP001352223"/>
    </source>
</evidence>
<evidence type="ECO:0000313" key="2">
    <source>
        <dbReference type="EMBL" id="MEB3965079.1"/>
    </source>
</evidence>
<dbReference type="EMBL" id="JAOZYB010000323">
    <property type="protein sequence ID" value="MEB3965079.1"/>
    <property type="molecule type" value="Genomic_DNA"/>
</dbReference>
<proteinExistence type="predicted"/>
<gene>
    <name evidence="2" type="ORF">OKJ48_33350</name>
</gene>
<comment type="caution">
    <text evidence="2">The sequence shown here is derived from an EMBL/GenBank/DDBJ whole genome shotgun (WGS) entry which is preliminary data.</text>
</comment>
<reference evidence="2 3" key="1">
    <citation type="submission" date="2022-10" db="EMBL/GenBank/DDBJ databases">
        <authorList>
            <person name="Xie J."/>
            <person name="Shen N."/>
        </authorList>
    </citation>
    <scope>NUCLEOTIDE SEQUENCE [LARGE SCALE GENOMIC DNA]</scope>
    <source>
        <strain evidence="2 3">DSM 41681</strain>
    </source>
</reference>
<evidence type="ECO:0000256" key="1">
    <source>
        <dbReference type="SAM" id="MobiDB-lite"/>
    </source>
</evidence>
<name>A0ABU6CK34_9ACTN</name>
<feature type="compositionally biased region" description="Polar residues" evidence="1">
    <location>
        <begin position="97"/>
        <end position="109"/>
    </location>
</feature>
<accession>A0ABU6CK34</accession>
<keyword evidence="3" id="KW-1185">Reference proteome</keyword>
<feature type="region of interest" description="Disordered" evidence="1">
    <location>
        <begin position="162"/>
        <end position="187"/>
    </location>
</feature>
<feature type="region of interest" description="Disordered" evidence="1">
    <location>
        <begin position="223"/>
        <end position="270"/>
    </location>
</feature>
<organism evidence="2 3">
    <name type="scientific">Streptomyces kunmingensis</name>
    <dbReference type="NCBI Taxonomy" id="68225"/>
    <lineage>
        <taxon>Bacteria</taxon>
        <taxon>Bacillati</taxon>
        <taxon>Actinomycetota</taxon>
        <taxon>Actinomycetes</taxon>
        <taxon>Kitasatosporales</taxon>
        <taxon>Streptomycetaceae</taxon>
        <taxon>Streptomyces</taxon>
    </lineage>
</organism>
<protein>
    <submittedName>
        <fullName evidence="2">Uncharacterized protein</fullName>
    </submittedName>
</protein>
<dbReference type="Proteomes" id="UP001352223">
    <property type="component" value="Unassembled WGS sequence"/>
</dbReference>
<feature type="region of interest" description="Disordered" evidence="1">
    <location>
        <begin position="68"/>
        <end position="113"/>
    </location>
</feature>
<dbReference type="RefSeq" id="WP_324773015.1">
    <property type="nucleotide sequence ID" value="NZ_BAAATS010000032.1"/>
</dbReference>
<sequence>MNLDRRADYVLQYSAQNNVLYGWRNLGGLDNQWSEKKKIAYGVAMDFPVEMHLADLSGDLTLPGIQATSKSAAAGSPGSRRPLQGESSAKRAHRSASGRSLPSPGSTPRNLLLPEADLGVGGVVTALPPLETAPLERHPDMVGRSLIHLVGVNLAATSTRASMTDWTPGGTTHPRPNQNIPARGPRARSMNELGNRVIETFRNRRRLRKHKTFGCLTFVSAEPADSRTPSAGEEPPRNVTRGQQRPVYGGFRFDPPGRRYARNVKTGSVA</sequence>